<accession>A0A915YAT1</accession>
<dbReference type="AlphaFoldDB" id="A0A915YAT1"/>
<organism evidence="1 2">
    <name type="scientific">Aureispira anguillae</name>
    <dbReference type="NCBI Taxonomy" id="2864201"/>
    <lineage>
        <taxon>Bacteria</taxon>
        <taxon>Pseudomonadati</taxon>
        <taxon>Bacteroidota</taxon>
        <taxon>Saprospiria</taxon>
        <taxon>Saprospirales</taxon>
        <taxon>Saprospiraceae</taxon>
        <taxon>Aureispira</taxon>
    </lineage>
</organism>
<name>A0A915YAT1_9BACT</name>
<gene>
    <name evidence="1" type="ORF">AsAng_0002900</name>
</gene>
<keyword evidence="2" id="KW-1185">Reference proteome</keyword>
<dbReference type="RefSeq" id="WP_264790961.1">
    <property type="nucleotide sequence ID" value="NZ_AP026867.1"/>
</dbReference>
<evidence type="ECO:0000313" key="2">
    <source>
        <dbReference type="Proteomes" id="UP001060919"/>
    </source>
</evidence>
<sequence>MDTKEGYKDLIRKLEERELKFKVERNFAGLINVCEQMLEMDSSLFIKKKFIPLKAYCLARLGKKEKGAKTFHSGSEYWYYTDRNFEYRAWDIISLFVNADPIDFSYLEFNTLISWLKSIETSSLVQNIVFDFEDIVGEIDLPSVSDVDKVNIEFSEKLLKLTFSGMLRWPDEKIYYDKSKNKILIHYKDHFLDLHEKDQFEENKKLAKKVGHFAPQEIVDKEVHFLIPRLLMLDFSQVLKKNMPSIKLKVDEVSNYLHKRLLTNNPDVEIFDVCLTEDSFPRFYKKLFSLFEDEDLDYMEEDLFKAIIDTKHEIAKKWLIKVNSKANVDNLI</sequence>
<proteinExistence type="predicted"/>
<evidence type="ECO:0000313" key="1">
    <source>
        <dbReference type="EMBL" id="BDS09586.1"/>
    </source>
</evidence>
<dbReference type="KEGG" id="aup:AsAng_0002900"/>
<dbReference type="EMBL" id="AP026867">
    <property type="protein sequence ID" value="BDS09586.1"/>
    <property type="molecule type" value="Genomic_DNA"/>
</dbReference>
<protein>
    <submittedName>
        <fullName evidence="1">Uncharacterized protein</fullName>
    </submittedName>
</protein>
<dbReference type="Proteomes" id="UP001060919">
    <property type="component" value="Chromosome"/>
</dbReference>
<reference evidence="1" key="1">
    <citation type="submission" date="2022-09" db="EMBL/GenBank/DDBJ databases">
        <title>Aureispira anguillicida sp. nov., isolated from Leptocephalus of Japanese eel Anguilla japonica.</title>
        <authorList>
            <person name="Yuasa K."/>
            <person name="Mekata T."/>
            <person name="Ikunari K."/>
        </authorList>
    </citation>
    <scope>NUCLEOTIDE SEQUENCE</scope>
    <source>
        <strain evidence="1">EL160426</strain>
    </source>
</reference>